<dbReference type="EMBL" id="MUGX01000026">
    <property type="protein sequence ID" value="OXA85202.1"/>
    <property type="molecule type" value="Genomic_DNA"/>
</dbReference>
<dbReference type="Proteomes" id="UP000198302">
    <property type="component" value="Unassembled WGS sequence"/>
</dbReference>
<accession>A0A0D0ERY7</accession>
<dbReference type="Proteomes" id="UP000032061">
    <property type="component" value="Unassembled WGS sequence"/>
</dbReference>
<dbReference type="EMBL" id="JPRK01000021">
    <property type="protein sequence ID" value="KIO50958.1"/>
    <property type="molecule type" value="Genomic_DNA"/>
</dbReference>
<evidence type="ECO:0000313" key="1">
    <source>
        <dbReference type="EMBL" id="KIO50958.1"/>
    </source>
</evidence>
<dbReference type="AlphaFoldDB" id="A0A0D0ERY7"/>
<dbReference type="OrthoDB" id="910810at2"/>
<dbReference type="STRING" id="37752.IW18_20455"/>
<evidence type="ECO:0000313" key="4">
    <source>
        <dbReference type="Proteomes" id="UP000198302"/>
    </source>
</evidence>
<comment type="caution">
    <text evidence="1">The sequence shown here is derived from an EMBL/GenBank/DDBJ whole genome shotgun (WGS) entry which is preliminary data.</text>
</comment>
<organism evidence="1 3">
    <name type="scientific">Flavobacterium hibernum</name>
    <dbReference type="NCBI Taxonomy" id="37752"/>
    <lineage>
        <taxon>Bacteria</taxon>
        <taxon>Pseudomonadati</taxon>
        <taxon>Bacteroidota</taxon>
        <taxon>Flavobacteriia</taxon>
        <taxon>Flavobacteriales</taxon>
        <taxon>Flavobacteriaceae</taxon>
        <taxon>Flavobacterium</taxon>
    </lineage>
</organism>
<name>A0A0D0ERY7_9FLAO</name>
<keyword evidence="4" id="KW-1185">Reference proteome</keyword>
<evidence type="ECO:0000313" key="2">
    <source>
        <dbReference type="EMBL" id="OXA85202.1"/>
    </source>
</evidence>
<sequence>MSLIERERLFINEVEIELATDESAFARTLQVNDLVNIENRQTNFTKNIKVPKTPKNIQTFDWLGVSGNVSQFPYQKNTAKYLIGNEFLIYDGWALVNQTDGFYNISIYDGAIDLYKAIENITLANLSIDEIDHTKNIENVIASFGDDLQYKYIVADYNGQSQYSSNGGTMNDTVNIDYLVPSTKIGYLLDKTFEYANATYDGSIFDTDDFKNTYISYLRKNDGTEVNQVIYNGSGEHYSYGGAIQPNIVSVKHNVTSGVTGGGSFDADTIGFTVDSSGIYEVSYFWSIFADVDSGSYFYQNQRLLPKVLVNDTFYYPLSFSDSETSGSTQVPMNAGDTLKIVATTTLGNIVYPLRFGISDWLIPIPLWFHLQYKFVSTSSETSRKALGEFKVKEFLNEILWKYGLTMYKDKYRNHYTFKNLSEIINENNTIDWSDKFQSVSSESYLYGTYAQSNQLALKYNSDNVNYDDGYITVNNKNLNDSKVVIQSKVYAKEEDKTSNLGYESNLYKYWDKEINDEGEVNYKSLSSRFYWMTYTNKNYPAGKWFGSQSQATRAKAYVVPEESTTNQSFNYTVSKYYSEFNKILDNAKIVTANVWLTYLDVIDFDFSKLYFIKQLGAYFLVNKIINFQLNKSTSVELIQIDNPLSSTGVQPPAPLNATAVTPYQDSSGFYLTYEILIEDGYTQLELEATFMRINGTMTTIENITNVGNLYKFRTGRVATTATGGGILLDATRFNFFNVYNKIMSSGAVLYFSPSQVSSNAPKEILLESIYE</sequence>
<proteinExistence type="predicted"/>
<dbReference type="RefSeq" id="WP_041520029.1">
    <property type="nucleotide sequence ID" value="NZ_JPRK01000021.1"/>
</dbReference>
<reference evidence="2 4" key="2">
    <citation type="submission" date="2016-11" db="EMBL/GenBank/DDBJ databases">
        <title>Whole genomes of Flavobacteriaceae.</title>
        <authorList>
            <person name="Stine C."/>
            <person name="Li C."/>
            <person name="Tadesse D."/>
        </authorList>
    </citation>
    <scope>NUCLEOTIDE SEQUENCE [LARGE SCALE GENOMIC DNA]</scope>
    <source>
        <strain evidence="2 4">ATCC 51468</strain>
    </source>
</reference>
<evidence type="ECO:0000313" key="3">
    <source>
        <dbReference type="Proteomes" id="UP000032061"/>
    </source>
</evidence>
<gene>
    <name evidence="2" type="ORF">B0A73_17795</name>
    <name evidence="1" type="ORF">IW18_20455</name>
</gene>
<reference evidence="1 3" key="1">
    <citation type="submission" date="2015-01" db="EMBL/GenBank/DDBJ databases">
        <title>Genome of Flavobacterium hibernum DSM 12611.</title>
        <authorList>
            <person name="Stropko S.J."/>
            <person name="Pipes S.E."/>
            <person name="Newman J.D."/>
        </authorList>
    </citation>
    <scope>NUCLEOTIDE SEQUENCE [LARGE SCALE GENOMIC DNA]</scope>
    <source>
        <strain evidence="1 3">DSM 12611</strain>
    </source>
</reference>
<protein>
    <submittedName>
        <fullName evidence="1">Uncharacterized protein</fullName>
    </submittedName>
</protein>